<evidence type="ECO:0000259" key="2">
    <source>
        <dbReference type="Pfam" id="PF13628"/>
    </source>
</evidence>
<dbReference type="PANTHER" id="PTHR38593:SF1">
    <property type="entry name" value="BLR2558 PROTEIN"/>
    <property type="match status" value="1"/>
</dbReference>
<dbReference type="Gene3D" id="1.20.1260.10">
    <property type="match status" value="1"/>
</dbReference>
<accession>B9TGV0</accession>
<dbReference type="EMBL" id="EQ980971">
    <property type="protein sequence ID" value="EEF24913.1"/>
    <property type="molecule type" value="Genomic_DNA"/>
</dbReference>
<dbReference type="AlphaFoldDB" id="B9TGV0"/>
<dbReference type="PANTHER" id="PTHR38593">
    <property type="entry name" value="BLR2558 PROTEIN"/>
    <property type="match status" value="1"/>
</dbReference>
<feature type="domain" description="DUF4142" evidence="2">
    <location>
        <begin position="89"/>
        <end position="225"/>
    </location>
</feature>
<dbReference type="InterPro" id="IPR025419">
    <property type="entry name" value="DUF4142"/>
</dbReference>
<dbReference type="InParanoid" id="B9TGV0"/>
<feature type="transmembrane region" description="Helical" evidence="1">
    <location>
        <begin position="65"/>
        <end position="84"/>
    </location>
</feature>
<gene>
    <name evidence="3" type="ORF">RCOM_1935870</name>
</gene>
<sequence length="234" mass="25526">MVIDSYRRRWRCLIQRRDGGGYSASMTLAADRPETFPSSTRRSAMTFLFHRTPERAVSPRPSRRLLAAAALLTAGVALSFTASAETASKDKKFVTNAAEAGHTEVEASKIALEKSSNPAVKQFAQKMIDEHTTVGEELKQLASSKNVSLPEEPSMAQRAKIAVLEKLKGNTFDQRYASMIGVSAHEDAVKLFQKASSSAQDAEVKSFAAKTLPGLEKHLVMGRELKQSLDAGKK</sequence>
<keyword evidence="1" id="KW-0472">Membrane</keyword>
<evidence type="ECO:0000313" key="4">
    <source>
        <dbReference type="Proteomes" id="UP000008311"/>
    </source>
</evidence>
<keyword evidence="1" id="KW-1133">Transmembrane helix</keyword>
<dbReference type="InterPro" id="IPR012347">
    <property type="entry name" value="Ferritin-like"/>
</dbReference>
<evidence type="ECO:0000256" key="1">
    <source>
        <dbReference type="SAM" id="Phobius"/>
    </source>
</evidence>
<reference evidence="4" key="1">
    <citation type="journal article" date="2010" name="Nat. Biotechnol.">
        <title>Draft genome sequence of the oilseed species Ricinus communis.</title>
        <authorList>
            <person name="Chan A.P."/>
            <person name="Crabtree J."/>
            <person name="Zhao Q."/>
            <person name="Lorenzi H."/>
            <person name="Orvis J."/>
            <person name="Puiu D."/>
            <person name="Melake-Berhan A."/>
            <person name="Jones K.M."/>
            <person name="Redman J."/>
            <person name="Chen G."/>
            <person name="Cahoon E.B."/>
            <person name="Gedil M."/>
            <person name="Stanke M."/>
            <person name="Haas B.J."/>
            <person name="Wortman J.R."/>
            <person name="Fraser-Liggett C.M."/>
            <person name="Ravel J."/>
            <person name="Rabinowicz P.D."/>
        </authorList>
    </citation>
    <scope>NUCLEOTIDE SEQUENCE [LARGE SCALE GENOMIC DNA]</scope>
    <source>
        <strain evidence="4">cv. Hale</strain>
    </source>
</reference>
<proteinExistence type="predicted"/>
<dbReference type="Proteomes" id="UP000008311">
    <property type="component" value="Unassembled WGS sequence"/>
</dbReference>
<protein>
    <recommendedName>
        <fullName evidence="2">DUF4142 domain-containing protein</fullName>
    </recommendedName>
</protein>
<evidence type="ECO:0000313" key="3">
    <source>
        <dbReference type="EMBL" id="EEF24913.1"/>
    </source>
</evidence>
<keyword evidence="4" id="KW-1185">Reference proteome</keyword>
<organism evidence="3 4">
    <name type="scientific">Ricinus communis</name>
    <name type="common">Castor bean</name>
    <dbReference type="NCBI Taxonomy" id="3988"/>
    <lineage>
        <taxon>Eukaryota</taxon>
        <taxon>Viridiplantae</taxon>
        <taxon>Streptophyta</taxon>
        <taxon>Embryophyta</taxon>
        <taxon>Tracheophyta</taxon>
        <taxon>Spermatophyta</taxon>
        <taxon>Magnoliopsida</taxon>
        <taxon>eudicotyledons</taxon>
        <taxon>Gunneridae</taxon>
        <taxon>Pentapetalae</taxon>
        <taxon>rosids</taxon>
        <taxon>fabids</taxon>
        <taxon>Malpighiales</taxon>
        <taxon>Euphorbiaceae</taxon>
        <taxon>Acalyphoideae</taxon>
        <taxon>Acalypheae</taxon>
        <taxon>Ricinus</taxon>
    </lineage>
</organism>
<keyword evidence="1" id="KW-0812">Transmembrane</keyword>
<name>B9TGV0_RICCO</name>
<dbReference type="Pfam" id="PF13628">
    <property type="entry name" value="DUF4142"/>
    <property type="match status" value="1"/>
</dbReference>